<evidence type="ECO:0000313" key="2">
    <source>
        <dbReference type="Proteomes" id="UP001163823"/>
    </source>
</evidence>
<dbReference type="InterPro" id="IPR053350">
    <property type="entry name" value="CV_Inducer"/>
</dbReference>
<dbReference type="AlphaFoldDB" id="A0AAD7LIL1"/>
<reference evidence="1" key="1">
    <citation type="journal article" date="2023" name="Science">
        <title>Elucidation of the pathway for biosynthesis of saponin adjuvants from the soapbark tree.</title>
        <authorList>
            <person name="Reed J."/>
            <person name="Orme A."/>
            <person name="El-Demerdash A."/>
            <person name="Owen C."/>
            <person name="Martin L.B.B."/>
            <person name="Misra R.C."/>
            <person name="Kikuchi S."/>
            <person name="Rejzek M."/>
            <person name="Martin A.C."/>
            <person name="Harkess A."/>
            <person name="Leebens-Mack J."/>
            <person name="Louveau T."/>
            <person name="Stephenson M.J."/>
            <person name="Osbourn A."/>
        </authorList>
    </citation>
    <scope>NUCLEOTIDE SEQUENCE</scope>
    <source>
        <strain evidence="1">S10</strain>
    </source>
</reference>
<dbReference type="PANTHER" id="PTHR37210:SF2">
    <property type="entry name" value="PROTEIN CHLOROPLAST VESICULATION"/>
    <property type="match status" value="1"/>
</dbReference>
<sequence>MAMRTGCCLNRLPPPISNHSLLNPPKKAQFSWLKTEGSQRSQKQSSIFMVCLACSVIGFEFNANAMDLFLVSNTKDRDAKWSDKRTCPSWRENSLETIVPENLPRPTARRRWEVVGYSKNAPPLTSAVKRQSKCFSM</sequence>
<dbReference type="EMBL" id="JARAOO010000008">
    <property type="protein sequence ID" value="KAJ7958728.1"/>
    <property type="molecule type" value="Genomic_DNA"/>
</dbReference>
<dbReference type="KEGG" id="qsa:O6P43_019405"/>
<comment type="caution">
    <text evidence="1">The sequence shown here is derived from an EMBL/GenBank/DDBJ whole genome shotgun (WGS) entry which is preliminary data.</text>
</comment>
<organism evidence="1 2">
    <name type="scientific">Quillaja saponaria</name>
    <name type="common">Soap bark tree</name>
    <dbReference type="NCBI Taxonomy" id="32244"/>
    <lineage>
        <taxon>Eukaryota</taxon>
        <taxon>Viridiplantae</taxon>
        <taxon>Streptophyta</taxon>
        <taxon>Embryophyta</taxon>
        <taxon>Tracheophyta</taxon>
        <taxon>Spermatophyta</taxon>
        <taxon>Magnoliopsida</taxon>
        <taxon>eudicotyledons</taxon>
        <taxon>Gunneridae</taxon>
        <taxon>Pentapetalae</taxon>
        <taxon>rosids</taxon>
        <taxon>fabids</taxon>
        <taxon>Fabales</taxon>
        <taxon>Quillajaceae</taxon>
        <taxon>Quillaja</taxon>
    </lineage>
</organism>
<evidence type="ECO:0000313" key="1">
    <source>
        <dbReference type="EMBL" id="KAJ7958728.1"/>
    </source>
</evidence>
<gene>
    <name evidence="1" type="ORF">O6P43_019405</name>
</gene>
<protein>
    <submittedName>
        <fullName evidence="1">Histone deacetylase-like protein</fullName>
    </submittedName>
</protein>
<proteinExistence type="predicted"/>
<dbReference type="Proteomes" id="UP001163823">
    <property type="component" value="Chromosome 8"/>
</dbReference>
<name>A0AAD7LIL1_QUISA</name>
<accession>A0AAD7LIL1</accession>
<keyword evidence="2" id="KW-1185">Reference proteome</keyword>
<dbReference type="PANTHER" id="PTHR37210">
    <property type="entry name" value="EXPRESSED PROTEIN"/>
    <property type="match status" value="1"/>
</dbReference>